<accession>A0A0K8J7F1</accession>
<dbReference type="Proteomes" id="UP000196053">
    <property type="component" value="Chromosome I"/>
</dbReference>
<dbReference type="AlphaFoldDB" id="A0A0K8J7F1"/>
<dbReference type="KEGG" id="hsd:SD1D_1842"/>
<evidence type="ECO:0008006" key="3">
    <source>
        <dbReference type="Google" id="ProtNLM"/>
    </source>
</evidence>
<organism evidence="1 2">
    <name type="scientific">Herbinix luporum</name>
    <dbReference type="NCBI Taxonomy" id="1679721"/>
    <lineage>
        <taxon>Bacteria</taxon>
        <taxon>Bacillati</taxon>
        <taxon>Bacillota</taxon>
        <taxon>Clostridia</taxon>
        <taxon>Lachnospirales</taxon>
        <taxon>Lachnospiraceae</taxon>
        <taxon>Herbinix</taxon>
    </lineage>
</organism>
<proteinExistence type="predicted"/>
<name>A0A0K8J7F1_9FIRM</name>
<dbReference type="PANTHER" id="PTHR37315">
    <property type="entry name" value="UPF0311 PROTEIN BLR7842"/>
    <property type="match status" value="1"/>
</dbReference>
<dbReference type="PANTHER" id="PTHR37315:SF1">
    <property type="entry name" value="UPF0311 PROTEIN BLR7842"/>
    <property type="match status" value="1"/>
</dbReference>
<keyword evidence="2" id="KW-1185">Reference proteome</keyword>
<sequence length="138" mass="15360">MNLEAEHIMTIHVQCSKDMEVRNNGAGFLRVIPIIGGRVEGKICGEVVPGGADWNTSLEADISHVCARYLIKTDDGEYIDVHNEGNIRFDINSKIKTSPKFKADIKGKYAWLNYGVYVAALDFGNQEGQVIITVYKLK</sequence>
<dbReference type="OrthoDB" id="572332at2"/>
<evidence type="ECO:0000313" key="2">
    <source>
        <dbReference type="Proteomes" id="UP000196053"/>
    </source>
</evidence>
<dbReference type="InterPro" id="IPR020915">
    <property type="entry name" value="UPF0311"/>
</dbReference>
<dbReference type="RefSeq" id="WP_058258635.1">
    <property type="nucleotide sequence ID" value="NZ_DUPS01000066.1"/>
</dbReference>
<reference evidence="2" key="1">
    <citation type="submission" date="2015-09" db="EMBL/GenBank/DDBJ databases">
        <authorList>
            <person name="Wibberg D."/>
        </authorList>
    </citation>
    <scope>NUCLEOTIDE SEQUENCE [LARGE SCALE GENOMIC DNA]</scope>
    <source>
        <strain evidence="2">SD1D</strain>
    </source>
</reference>
<gene>
    <name evidence="1" type="ORF">SD1D_1842</name>
</gene>
<evidence type="ECO:0000313" key="1">
    <source>
        <dbReference type="EMBL" id="CUH93384.1"/>
    </source>
</evidence>
<protein>
    <recommendedName>
        <fullName evidence="3">DUF3237 domain-containing protein</fullName>
    </recommendedName>
</protein>
<dbReference type="Pfam" id="PF11578">
    <property type="entry name" value="DUF3237"/>
    <property type="match status" value="1"/>
</dbReference>
<dbReference type="Gene3D" id="2.40.160.20">
    <property type="match status" value="1"/>
</dbReference>
<dbReference type="EMBL" id="LN879430">
    <property type="protein sequence ID" value="CUH93384.1"/>
    <property type="molecule type" value="Genomic_DNA"/>
</dbReference>